<accession>A0A343VR77</accession>
<protein>
    <submittedName>
        <fullName evidence="9">LexA repressor</fullName>
        <ecNumber evidence="9">3.4.21.88</ecNumber>
    </submittedName>
</protein>
<dbReference type="PANTHER" id="PTHR33516">
    <property type="entry name" value="LEXA REPRESSOR"/>
    <property type="match status" value="1"/>
</dbReference>
<evidence type="ECO:0000256" key="2">
    <source>
        <dbReference type="ARBA" id="ARBA00022763"/>
    </source>
</evidence>
<dbReference type="GO" id="GO:0006281">
    <property type="term" value="P:DNA repair"/>
    <property type="evidence" value="ECO:0007669"/>
    <property type="project" value="UniProtKB-KW"/>
</dbReference>
<organism evidence="9">
    <name type="scientific">Mycolicibacterium sp. CBMA 213</name>
    <dbReference type="NCBI Taxonomy" id="1968788"/>
    <lineage>
        <taxon>Bacteria</taxon>
        <taxon>Bacillati</taxon>
        <taxon>Actinomycetota</taxon>
        <taxon>Actinomycetes</taxon>
        <taxon>Mycobacteriales</taxon>
        <taxon>Mycobacteriaceae</taxon>
        <taxon>Mycolicibacterium</taxon>
    </lineage>
</organism>
<name>A0A343VR77_9MYCO</name>
<evidence type="ECO:0000256" key="4">
    <source>
        <dbReference type="ARBA" id="ARBA00022813"/>
    </source>
</evidence>
<geneLocation type="plasmid" evidence="9">
    <name>pCBMA213_1</name>
</geneLocation>
<evidence type="ECO:0000256" key="7">
    <source>
        <dbReference type="RuleBase" id="RU003991"/>
    </source>
</evidence>
<keyword evidence="5" id="KW-0234">DNA repair</keyword>
<dbReference type="InterPro" id="IPR036286">
    <property type="entry name" value="LexA/Signal_pep-like_sf"/>
</dbReference>
<evidence type="ECO:0000256" key="6">
    <source>
        <dbReference type="ARBA" id="ARBA00023236"/>
    </source>
</evidence>
<evidence type="ECO:0000259" key="8">
    <source>
        <dbReference type="Pfam" id="PF00717"/>
    </source>
</evidence>
<dbReference type="NCBIfam" id="NF007621">
    <property type="entry name" value="PRK10276.1"/>
    <property type="match status" value="1"/>
</dbReference>
<keyword evidence="6" id="KW-0742">SOS response</keyword>
<proteinExistence type="inferred from homology"/>
<evidence type="ECO:0000256" key="3">
    <source>
        <dbReference type="ARBA" id="ARBA00022801"/>
    </source>
</evidence>
<dbReference type="InterPro" id="IPR006197">
    <property type="entry name" value="Peptidase_S24_LexA"/>
</dbReference>
<dbReference type="PANTHER" id="PTHR33516:SF2">
    <property type="entry name" value="LEXA REPRESSOR-RELATED"/>
    <property type="match status" value="1"/>
</dbReference>
<keyword evidence="4 7" id="KW-0068">Autocatalytic cleavage</keyword>
<dbReference type="InterPro" id="IPR015927">
    <property type="entry name" value="Peptidase_S24_S26A/B/C"/>
</dbReference>
<dbReference type="GO" id="GO:0004252">
    <property type="term" value="F:serine-type endopeptidase activity"/>
    <property type="evidence" value="ECO:0007669"/>
    <property type="project" value="UniProtKB-EC"/>
</dbReference>
<dbReference type="CDD" id="cd06529">
    <property type="entry name" value="S24_LexA-like"/>
    <property type="match status" value="1"/>
</dbReference>
<keyword evidence="3 7" id="KW-0378">Hydrolase</keyword>
<dbReference type="EMBL" id="MF600313">
    <property type="protein sequence ID" value="AVN58401.1"/>
    <property type="molecule type" value="Genomic_DNA"/>
</dbReference>
<keyword evidence="9" id="KW-0614">Plasmid</keyword>
<sequence length="151" mass="16379">MLAVSNRCSTIRWVVELSPVRAAPLWISEAVSAVAAGWPSPADDYLEGPIDLSERLMPRPAATFLVRAAGWSMKGAGISDGDMLIVERGRTAVDGQIVIAVVDGEFLVKTLRSAGRRPRLVAAHPDFPDIPLLGREVQIWGVVCWVLHKTI</sequence>
<dbReference type="InterPro" id="IPR050077">
    <property type="entry name" value="LexA_repressor"/>
</dbReference>
<gene>
    <name evidence="9" type="primary">lexA</name>
    <name evidence="9" type="ORF">B5P44_p00106</name>
</gene>
<evidence type="ECO:0000313" key="9">
    <source>
        <dbReference type="EMBL" id="AVN58401.1"/>
    </source>
</evidence>
<evidence type="ECO:0000256" key="5">
    <source>
        <dbReference type="ARBA" id="ARBA00023204"/>
    </source>
</evidence>
<dbReference type="Pfam" id="PF00717">
    <property type="entry name" value="Peptidase_S24"/>
    <property type="match status" value="1"/>
</dbReference>
<dbReference type="PRINTS" id="PR00726">
    <property type="entry name" value="LEXASERPTASE"/>
</dbReference>
<dbReference type="EC" id="3.4.21.88" evidence="9"/>
<dbReference type="SUPFAM" id="SSF51306">
    <property type="entry name" value="LexA/Signal peptidase"/>
    <property type="match status" value="1"/>
</dbReference>
<comment type="similarity">
    <text evidence="1 7">Belongs to the peptidase S24 family.</text>
</comment>
<feature type="domain" description="Peptidase S24/S26A/S26B/S26C" evidence="8">
    <location>
        <begin position="31"/>
        <end position="144"/>
    </location>
</feature>
<reference evidence="9" key="1">
    <citation type="journal article" date="2018" name="Front. Microbiol.">
        <title>Beyond the Limits: tRNA Array Units in Mycobacterium Genomes.</title>
        <authorList>
            <person name="Morgado S.M."/>
            <person name="Vicente A.C."/>
        </authorList>
    </citation>
    <scope>NUCLEOTIDE SEQUENCE</scope>
    <source>
        <strain evidence="9">CBMA 213</strain>
        <plasmid evidence="9">pCBMA213_1</plasmid>
    </source>
</reference>
<dbReference type="GO" id="GO:0006355">
    <property type="term" value="P:regulation of DNA-templated transcription"/>
    <property type="evidence" value="ECO:0007669"/>
    <property type="project" value="InterPro"/>
</dbReference>
<dbReference type="Gene3D" id="2.10.109.10">
    <property type="entry name" value="Umud Fragment, subunit A"/>
    <property type="match status" value="1"/>
</dbReference>
<dbReference type="GO" id="GO:0009432">
    <property type="term" value="P:SOS response"/>
    <property type="evidence" value="ECO:0007669"/>
    <property type="project" value="UniProtKB-KW"/>
</dbReference>
<dbReference type="GO" id="GO:0003677">
    <property type="term" value="F:DNA binding"/>
    <property type="evidence" value="ECO:0007669"/>
    <property type="project" value="InterPro"/>
</dbReference>
<dbReference type="InterPro" id="IPR039418">
    <property type="entry name" value="LexA-like"/>
</dbReference>
<keyword evidence="2" id="KW-0227">DNA damage</keyword>
<evidence type="ECO:0000256" key="1">
    <source>
        <dbReference type="ARBA" id="ARBA00007484"/>
    </source>
</evidence>
<dbReference type="AlphaFoldDB" id="A0A343VR77"/>